<gene>
    <name evidence="1" type="ORF">MS3_00010356</name>
</gene>
<name>A0A922LP77_SCHHA</name>
<dbReference type="AlphaFoldDB" id="A0A922LP77"/>
<dbReference type="RefSeq" id="XP_012800483.2">
    <property type="nucleotide sequence ID" value="XM_012945029.3"/>
</dbReference>
<dbReference type="KEGG" id="shx:MS3_00010356"/>
<dbReference type="CTD" id="24596397"/>
<reference evidence="1" key="2">
    <citation type="journal article" date="2019" name="Gigascience">
        <title>High-quality Schistosoma haematobium genome achieved by single-molecule and long-range sequencing.</title>
        <authorList>
            <person name="Stroehlein A.J."/>
            <person name="Korhonen P.K."/>
            <person name="Chong T.M."/>
            <person name="Lim Y.L."/>
            <person name="Chan K.G."/>
            <person name="Webster B."/>
            <person name="Rollinson D."/>
            <person name="Brindley P.J."/>
            <person name="Gasser R.B."/>
            <person name="Young N.D."/>
        </authorList>
    </citation>
    <scope>NUCLEOTIDE SEQUENCE</scope>
</reference>
<dbReference type="EMBL" id="AMPZ03000002">
    <property type="protein sequence ID" value="KAH9590714.1"/>
    <property type="molecule type" value="Genomic_DNA"/>
</dbReference>
<keyword evidence="2" id="KW-1185">Reference proteome</keyword>
<comment type="caution">
    <text evidence="1">The sequence shown here is derived from an EMBL/GenBank/DDBJ whole genome shotgun (WGS) entry which is preliminary data.</text>
</comment>
<dbReference type="GeneID" id="24596397"/>
<protein>
    <submittedName>
        <fullName evidence="1">Uncharacterized protein</fullName>
    </submittedName>
</protein>
<reference evidence="1" key="3">
    <citation type="submission" date="2021-06" db="EMBL/GenBank/DDBJ databases">
        <title>Chromosome-level genome assembly for S. haematobium.</title>
        <authorList>
            <person name="Stroehlein A.J."/>
        </authorList>
    </citation>
    <scope>NUCLEOTIDE SEQUENCE</scope>
</reference>
<organism evidence="1 2">
    <name type="scientific">Schistosoma haematobium</name>
    <name type="common">Blood fluke</name>
    <dbReference type="NCBI Taxonomy" id="6185"/>
    <lineage>
        <taxon>Eukaryota</taxon>
        <taxon>Metazoa</taxon>
        <taxon>Spiralia</taxon>
        <taxon>Lophotrochozoa</taxon>
        <taxon>Platyhelminthes</taxon>
        <taxon>Trematoda</taxon>
        <taxon>Digenea</taxon>
        <taxon>Strigeidida</taxon>
        <taxon>Schistosomatoidea</taxon>
        <taxon>Schistosomatidae</taxon>
        <taxon>Schistosoma</taxon>
    </lineage>
</organism>
<sequence>MFHIINKRHLLVEIRSAIQINTLFCDSETFNICKFRPIFNQIRFNFPKRDVSKLTYLKIFDKVVSSRIIFVNKMLHFQTVFWVQLLIISLFYTHKVIISMPIAEELSIECTIQCGVEADKCQKAHATTQPLIEACVRKMFECVKHCTGPPPVEDYYYY</sequence>
<reference evidence="1" key="4">
    <citation type="journal article" date="2022" name="PLoS Pathog.">
        <title>Chromosome-level genome of Schistosoma haematobium underpins genome-wide explorations of molecular variation.</title>
        <authorList>
            <person name="Stroehlein A.J."/>
            <person name="Korhonen P.K."/>
            <person name="Lee V.V."/>
            <person name="Ralph S.A."/>
            <person name="Mentink-Kane M."/>
            <person name="You H."/>
            <person name="McManus D.P."/>
            <person name="Tchuente L.T."/>
            <person name="Stothard J.R."/>
            <person name="Kaur P."/>
            <person name="Dudchenko O."/>
            <person name="Aiden E.L."/>
            <person name="Yang B."/>
            <person name="Yang H."/>
            <person name="Emery A.M."/>
            <person name="Webster B.L."/>
            <person name="Brindley P.J."/>
            <person name="Rollinson D."/>
            <person name="Chang B.C.H."/>
            <person name="Gasser R.B."/>
            <person name="Young N.D."/>
        </authorList>
    </citation>
    <scope>NUCLEOTIDE SEQUENCE</scope>
</reference>
<dbReference type="Proteomes" id="UP000471633">
    <property type="component" value="Unassembled WGS sequence"/>
</dbReference>
<evidence type="ECO:0000313" key="1">
    <source>
        <dbReference type="EMBL" id="KAH9590714.1"/>
    </source>
</evidence>
<reference evidence="1" key="1">
    <citation type="journal article" date="2012" name="Nat. Genet.">
        <title>Whole-genome sequence of Schistosoma haematobium.</title>
        <authorList>
            <person name="Young N.D."/>
            <person name="Jex A.R."/>
            <person name="Li B."/>
            <person name="Liu S."/>
            <person name="Yang L."/>
            <person name="Xiong Z."/>
            <person name="Li Y."/>
            <person name="Cantacessi C."/>
            <person name="Hall R.S."/>
            <person name="Xu X."/>
            <person name="Chen F."/>
            <person name="Wu X."/>
            <person name="Zerlotini A."/>
            <person name="Oliveira G."/>
            <person name="Hofmann A."/>
            <person name="Zhang G."/>
            <person name="Fang X."/>
            <person name="Kang Y."/>
            <person name="Campbell B.E."/>
            <person name="Loukas A."/>
            <person name="Ranganathan S."/>
            <person name="Rollinson D."/>
            <person name="Rinaldi G."/>
            <person name="Brindley P.J."/>
            <person name="Yang H."/>
            <person name="Wang J."/>
            <person name="Wang J."/>
            <person name="Gasser R.B."/>
        </authorList>
    </citation>
    <scope>NUCLEOTIDE SEQUENCE</scope>
</reference>
<evidence type="ECO:0000313" key="2">
    <source>
        <dbReference type="Proteomes" id="UP000471633"/>
    </source>
</evidence>
<proteinExistence type="predicted"/>
<accession>A0A922LP77</accession>